<dbReference type="AlphaFoldDB" id="A0A2U8T8Z0"/>
<dbReference type="GeneID" id="69760307"/>
<feature type="domain" description="SnoaL-like" evidence="1">
    <location>
        <begin position="15"/>
        <end position="140"/>
    </location>
</feature>
<dbReference type="Pfam" id="PF13577">
    <property type="entry name" value="SnoaL_4"/>
    <property type="match status" value="1"/>
</dbReference>
<organism evidence="2">
    <name type="scientific">Streptomyces olivaceus</name>
    <dbReference type="NCBI Taxonomy" id="47716"/>
    <lineage>
        <taxon>Bacteria</taxon>
        <taxon>Bacillati</taxon>
        <taxon>Actinomycetota</taxon>
        <taxon>Actinomycetes</taxon>
        <taxon>Kitasatosporales</taxon>
        <taxon>Streptomycetaceae</taxon>
        <taxon>Streptomyces</taxon>
    </lineage>
</organism>
<reference evidence="2" key="1">
    <citation type="submission" date="2017-07" db="EMBL/GenBank/DDBJ databases">
        <title>A Single Gene Cluster Codes for Two Anthracene Scaffolds from Deep Sea-Derived Streptomyces olivaceus SCSIO T05.</title>
        <authorList>
            <person name="Zhang C."/>
            <person name="Sun C."/>
            <person name="Huang H."/>
            <person name="Gui C."/>
            <person name="Wang L."/>
            <person name="Li Q."/>
            <person name="Ju J."/>
        </authorList>
    </citation>
    <scope>NUCLEOTIDE SEQUENCE</scope>
    <source>
        <strain evidence="2">SCSIO T05</strain>
    </source>
</reference>
<evidence type="ECO:0000259" key="1">
    <source>
        <dbReference type="Pfam" id="PF13577"/>
    </source>
</evidence>
<sequence>MTRTAPPDTETVSGQDYAAIIQFYAGHAQLLDAGRAEEWAEQFTEDGTFAQNVKPGVKRGRADIAAGMRKGIDALAARGLTRRHWFGMVRAEAVAPDVVHTRYYATVFETPRGGEPRLYLSTTAEDVLQRRGAGWLVRSRYISHDGAETVTPVEAVEAVTGAGA</sequence>
<evidence type="ECO:0000313" key="2">
    <source>
        <dbReference type="EMBL" id="AWM72918.1"/>
    </source>
</evidence>
<dbReference type="InterPro" id="IPR037401">
    <property type="entry name" value="SnoaL-like"/>
</dbReference>
<proteinExistence type="predicted"/>
<dbReference type="SUPFAM" id="SSF54427">
    <property type="entry name" value="NTF2-like"/>
    <property type="match status" value="1"/>
</dbReference>
<accession>A0A2U8T8Z0</accession>
<dbReference type="InterPro" id="IPR032710">
    <property type="entry name" value="NTF2-like_dom_sf"/>
</dbReference>
<dbReference type="Gene3D" id="3.10.450.50">
    <property type="match status" value="1"/>
</dbReference>
<dbReference type="RefSeq" id="WP_194275603.1">
    <property type="nucleotide sequence ID" value="NZ_CP043317.1"/>
</dbReference>
<protein>
    <submittedName>
        <fullName evidence="2">Aromatase</fullName>
    </submittedName>
</protein>
<dbReference type="EMBL" id="MF437311">
    <property type="protein sequence ID" value="AWM72918.1"/>
    <property type="molecule type" value="Genomic_DNA"/>
</dbReference>
<name>A0A2U8T8Z0_STROV</name>